<protein>
    <submittedName>
        <fullName evidence="1">Putative secreted protein</fullName>
    </submittedName>
</protein>
<accession>A0A2M4DJ68</accession>
<evidence type="ECO:0000313" key="1">
    <source>
        <dbReference type="EMBL" id="MBW77586.1"/>
    </source>
</evidence>
<organism evidence="1">
    <name type="scientific">Anopheles darlingi</name>
    <name type="common">Mosquito</name>
    <dbReference type="NCBI Taxonomy" id="43151"/>
    <lineage>
        <taxon>Eukaryota</taxon>
        <taxon>Metazoa</taxon>
        <taxon>Ecdysozoa</taxon>
        <taxon>Arthropoda</taxon>
        <taxon>Hexapoda</taxon>
        <taxon>Insecta</taxon>
        <taxon>Pterygota</taxon>
        <taxon>Neoptera</taxon>
        <taxon>Endopterygota</taxon>
        <taxon>Diptera</taxon>
        <taxon>Nematocera</taxon>
        <taxon>Culicoidea</taxon>
        <taxon>Culicidae</taxon>
        <taxon>Anophelinae</taxon>
        <taxon>Anopheles</taxon>
    </lineage>
</organism>
<sequence>MLSLSLSHSFGHCACVFMSIAPITRCTTVHLGILRVRPTSYRIEFINHTALEFSSESTKIPNSAVLGAGAVGQKVTDDRNACGGGGESIIVLLAKN</sequence>
<dbReference type="EMBL" id="GGFL01013408">
    <property type="protein sequence ID" value="MBW77586.1"/>
    <property type="molecule type" value="Transcribed_RNA"/>
</dbReference>
<name>A0A2M4DJ68_ANODA</name>
<proteinExistence type="predicted"/>
<dbReference type="AlphaFoldDB" id="A0A2M4DJ68"/>
<reference evidence="1" key="1">
    <citation type="submission" date="2018-01" db="EMBL/GenBank/DDBJ databases">
        <title>An insight into the sialome of Amazonian anophelines.</title>
        <authorList>
            <person name="Ribeiro J.M."/>
            <person name="Scarpassa V."/>
            <person name="Calvo E."/>
        </authorList>
    </citation>
    <scope>NUCLEOTIDE SEQUENCE</scope>
</reference>